<evidence type="ECO:0000256" key="7">
    <source>
        <dbReference type="ARBA" id="ARBA00022691"/>
    </source>
</evidence>
<comment type="subcellular location">
    <subcellularLocation>
        <location evidence="1">Cytoplasm</location>
    </subcellularLocation>
</comment>
<proteinExistence type="inferred from homology"/>
<evidence type="ECO:0000256" key="4">
    <source>
        <dbReference type="ARBA" id="ARBA00022490"/>
    </source>
</evidence>
<comment type="caution">
    <text evidence="8">The sequence shown here is derived from an EMBL/GenBank/DDBJ whole genome shotgun (WGS) entry which is preliminary data.</text>
</comment>
<dbReference type="Gene3D" id="3.40.50.150">
    <property type="entry name" value="Vaccinia Virus protein VP39"/>
    <property type="match status" value="1"/>
</dbReference>
<dbReference type="FunFam" id="3.40.50.150:FF:000010">
    <property type="entry name" value="Protein-L-isoaspartate O-methyltransferase"/>
    <property type="match status" value="1"/>
</dbReference>
<evidence type="ECO:0000256" key="3">
    <source>
        <dbReference type="ARBA" id="ARBA00011890"/>
    </source>
</evidence>
<reference evidence="8" key="1">
    <citation type="submission" date="2019-08" db="EMBL/GenBank/DDBJ databases">
        <authorList>
            <person name="Kucharzyk K."/>
            <person name="Murdoch R.W."/>
            <person name="Higgins S."/>
            <person name="Loffler F."/>
        </authorList>
    </citation>
    <scope>NUCLEOTIDE SEQUENCE</scope>
</reference>
<keyword evidence="6 8" id="KW-0808">Transferase</keyword>
<dbReference type="NCBIfam" id="NF001453">
    <property type="entry name" value="PRK00312.1"/>
    <property type="match status" value="1"/>
</dbReference>
<comment type="similarity">
    <text evidence="2">Belongs to the methyltransferase superfamily. L-isoaspartyl/D-aspartyl protein methyltransferase family.</text>
</comment>
<name>A0A645F9Z9_9ZZZZ</name>
<dbReference type="GO" id="GO:0032259">
    <property type="term" value="P:methylation"/>
    <property type="evidence" value="ECO:0007669"/>
    <property type="project" value="UniProtKB-KW"/>
</dbReference>
<organism evidence="8">
    <name type="scientific">bioreactor metagenome</name>
    <dbReference type="NCBI Taxonomy" id="1076179"/>
    <lineage>
        <taxon>unclassified sequences</taxon>
        <taxon>metagenomes</taxon>
        <taxon>ecological metagenomes</taxon>
    </lineage>
</organism>
<dbReference type="InterPro" id="IPR029063">
    <property type="entry name" value="SAM-dependent_MTases_sf"/>
</dbReference>
<dbReference type="EC" id="2.1.1.77" evidence="3"/>
<dbReference type="CDD" id="cd02440">
    <property type="entry name" value="AdoMet_MTases"/>
    <property type="match status" value="1"/>
</dbReference>
<dbReference type="HAMAP" id="MF_00090">
    <property type="entry name" value="PIMT"/>
    <property type="match status" value="1"/>
</dbReference>
<dbReference type="GO" id="GO:0004719">
    <property type="term" value="F:protein-L-isoaspartate (D-aspartate) O-methyltransferase activity"/>
    <property type="evidence" value="ECO:0007669"/>
    <property type="project" value="UniProtKB-EC"/>
</dbReference>
<dbReference type="InterPro" id="IPR000682">
    <property type="entry name" value="PCMT"/>
</dbReference>
<dbReference type="NCBIfam" id="TIGR00080">
    <property type="entry name" value="pimt"/>
    <property type="match status" value="1"/>
</dbReference>
<dbReference type="PROSITE" id="PS01279">
    <property type="entry name" value="PCMT"/>
    <property type="match status" value="1"/>
</dbReference>
<accession>A0A645F9Z9</accession>
<dbReference type="Pfam" id="PF01135">
    <property type="entry name" value="PCMT"/>
    <property type="match status" value="1"/>
</dbReference>
<dbReference type="GO" id="GO:0005737">
    <property type="term" value="C:cytoplasm"/>
    <property type="evidence" value="ECO:0007669"/>
    <property type="project" value="UniProtKB-SubCell"/>
</dbReference>
<dbReference type="PANTHER" id="PTHR11579:SF0">
    <property type="entry name" value="PROTEIN-L-ISOASPARTATE(D-ASPARTATE) O-METHYLTRANSFERASE"/>
    <property type="match status" value="1"/>
</dbReference>
<dbReference type="PANTHER" id="PTHR11579">
    <property type="entry name" value="PROTEIN-L-ISOASPARTATE O-METHYLTRANSFERASE"/>
    <property type="match status" value="1"/>
</dbReference>
<protein>
    <recommendedName>
        <fullName evidence="3">protein-L-isoaspartate(D-aspartate) O-methyltransferase</fullName>
        <ecNumber evidence="3">2.1.1.77</ecNumber>
    </recommendedName>
</protein>
<dbReference type="AlphaFoldDB" id="A0A645F9Z9"/>
<dbReference type="SUPFAM" id="SSF53335">
    <property type="entry name" value="S-adenosyl-L-methionine-dependent methyltransferases"/>
    <property type="match status" value="1"/>
</dbReference>
<keyword evidence="7" id="KW-0949">S-adenosyl-L-methionine</keyword>
<evidence type="ECO:0000256" key="1">
    <source>
        <dbReference type="ARBA" id="ARBA00004496"/>
    </source>
</evidence>
<keyword evidence="4" id="KW-0963">Cytoplasm</keyword>
<evidence type="ECO:0000256" key="6">
    <source>
        <dbReference type="ARBA" id="ARBA00022679"/>
    </source>
</evidence>
<dbReference type="EMBL" id="VSSQ01057416">
    <property type="protein sequence ID" value="MPN11215.1"/>
    <property type="molecule type" value="Genomic_DNA"/>
</dbReference>
<gene>
    <name evidence="8" type="primary">pcm_22</name>
    <name evidence="8" type="ORF">SDC9_158516</name>
</gene>
<keyword evidence="5 8" id="KW-0489">Methyltransferase</keyword>
<evidence type="ECO:0000256" key="2">
    <source>
        <dbReference type="ARBA" id="ARBA00005369"/>
    </source>
</evidence>
<evidence type="ECO:0000256" key="5">
    <source>
        <dbReference type="ARBA" id="ARBA00022603"/>
    </source>
</evidence>
<evidence type="ECO:0000313" key="8">
    <source>
        <dbReference type="EMBL" id="MPN11215.1"/>
    </source>
</evidence>
<sequence>MDDNLFQQSLRYEVMDQIAGKYAIADEVILAMKSVPRHLFVGEDQRHAAYRDEPLPIASGQTISQITTVAMQTGLLKMQKGDKVLEIGTGSGYQAAILCELGYRVYSIERHKKLYLRAKEILLALGYKEAVLIHGDGFDGLPQYAPFNGILITCGAPEIPEKLLEQLAAGGRMVVPVGEKLQEMMVVEKTGNKNYTATGAGYFRFVPMLKGIVN</sequence>